<feature type="transmembrane region" description="Helical" evidence="5">
    <location>
        <begin position="145"/>
        <end position="169"/>
    </location>
</feature>
<protein>
    <recommendedName>
        <fullName evidence="6">RDD domain-containing protein</fullName>
    </recommendedName>
</protein>
<feature type="transmembrane region" description="Helical" evidence="5">
    <location>
        <begin position="103"/>
        <end position="125"/>
    </location>
</feature>
<dbReference type="Pfam" id="PF06271">
    <property type="entry name" value="RDD"/>
    <property type="match status" value="1"/>
</dbReference>
<evidence type="ECO:0000313" key="7">
    <source>
        <dbReference type="EMBL" id="CAT04960.1"/>
    </source>
</evidence>
<dbReference type="Proteomes" id="UP000001491">
    <property type="component" value="Chromosome"/>
</dbReference>
<keyword evidence="2 5" id="KW-0812">Transmembrane</keyword>
<evidence type="ECO:0000259" key="6">
    <source>
        <dbReference type="Pfam" id="PF06271"/>
    </source>
</evidence>
<keyword evidence="3 5" id="KW-1133">Transmembrane helix</keyword>
<evidence type="ECO:0000256" key="2">
    <source>
        <dbReference type="ARBA" id="ARBA00022692"/>
    </source>
</evidence>
<name>C5J668_MESCH</name>
<dbReference type="GO" id="GO:0016020">
    <property type="term" value="C:membrane"/>
    <property type="evidence" value="ECO:0007669"/>
    <property type="project" value="UniProtKB-SubCell"/>
</dbReference>
<evidence type="ECO:0000256" key="3">
    <source>
        <dbReference type="ARBA" id="ARBA00022989"/>
    </source>
</evidence>
<keyword evidence="8" id="KW-1185">Reference proteome</keyword>
<dbReference type="EMBL" id="FM864216">
    <property type="protein sequence ID" value="CAT04960.1"/>
    <property type="molecule type" value="Genomic_DNA"/>
</dbReference>
<accession>C5J668</accession>
<evidence type="ECO:0000256" key="5">
    <source>
        <dbReference type="SAM" id="Phobius"/>
    </source>
</evidence>
<sequence>MKKSAGFWIRFASGIIDISVLFSSFILLSWLLIASDKTLVYWKYYFWGISIIFIAIVYKIFIPLFWNKSLGQWICRIEIYFPDNKKRWAKLTTLLKRELLTTLNWVLTVIITLILIYPGLVNVIVKNIVELKTAKQSNLSVFDTIVISIINLIARINGIIFIVNILSILHQNNKNISDRISKTQIVWKNKWIAKLENQNIKVIKANWAQINWEDIN</sequence>
<evidence type="ECO:0000256" key="1">
    <source>
        <dbReference type="ARBA" id="ARBA00004141"/>
    </source>
</evidence>
<proteinExistence type="predicted"/>
<comment type="subcellular location">
    <subcellularLocation>
        <location evidence="1">Membrane</location>
        <topology evidence="1">Multi-pass membrane protein</topology>
    </subcellularLocation>
</comment>
<keyword evidence="4 5" id="KW-0472">Membrane</keyword>
<organism evidence="7 8">
    <name type="scientific">Mesomycoplasma conjunctivae (strain ATCC 25834 / NCTC 10147 / HRC/581)</name>
    <name type="common">Mycoplasma conjunctivae</name>
    <dbReference type="NCBI Taxonomy" id="572263"/>
    <lineage>
        <taxon>Bacteria</taxon>
        <taxon>Bacillati</taxon>
        <taxon>Mycoplasmatota</taxon>
        <taxon>Mycoplasmoidales</taxon>
        <taxon>Metamycoplasmataceae</taxon>
        <taxon>Mesomycoplasma</taxon>
    </lineage>
</organism>
<feature type="domain" description="RDD" evidence="6">
    <location>
        <begin position="5"/>
        <end position="181"/>
    </location>
</feature>
<dbReference type="AlphaFoldDB" id="C5J668"/>
<feature type="transmembrane region" description="Helical" evidence="5">
    <location>
        <begin position="7"/>
        <end position="32"/>
    </location>
</feature>
<dbReference type="HOGENOM" id="CLU_1183984_0_0_14"/>
<feature type="transmembrane region" description="Helical" evidence="5">
    <location>
        <begin position="44"/>
        <end position="66"/>
    </location>
</feature>
<dbReference type="InterPro" id="IPR010432">
    <property type="entry name" value="RDD"/>
</dbReference>
<dbReference type="eggNOG" id="ENOG5032EWV">
    <property type="taxonomic scope" value="Bacteria"/>
</dbReference>
<gene>
    <name evidence="7" type="ordered locus">MCJ_002690</name>
</gene>
<evidence type="ECO:0000256" key="4">
    <source>
        <dbReference type="ARBA" id="ARBA00023136"/>
    </source>
</evidence>
<dbReference type="KEGG" id="mco:MCJ_002690"/>
<reference evidence="8" key="1">
    <citation type="journal article" date="2009" name="BMC Bioinformatics">
        <title>The Mycoplasma conjunctivae genome sequencing, annotation and analysis.</title>
        <authorList>
            <person name="Calderon-Copete S.P."/>
            <person name="Wigger G."/>
            <person name="Wunderlin C."/>
            <person name="Schmidheini T."/>
            <person name="Frey J."/>
            <person name="Quail M.A."/>
            <person name="Falquet L."/>
        </authorList>
    </citation>
    <scope>NUCLEOTIDE SEQUENCE [LARGE SCALE GENOMIC DNA]</scope>
    <source>
        <strain evidence="8">ATCC 25834 / NCTC 10147 / HRC/581</strain>
    </source>
</reference>
<evidence type="ECO:0000313" key="8">
    <source>
        <dbReference type="Proteomes" id="UP000001491"/>
    </source>
</evidence>